<dbReference type="Gene3D" id="1.20.1170.10">
    <property type="match status" value="1"/>
</dbReference>
<keyword evidence="1" id="KW-0175">Coiled coil</keyword>
<organism evidence="3 4">
    <name type="scientific">Yersinia rochesterensis</name>
    <dbReference type="NCBI Taxonomy" id="1604335"/>
    <lineage>
        <taxon>Bacteria</taxon>
        <taxon>Pseudomonadati</taxon>
        <taxon>Pseudomonadota</taxon>
        <taxon>Gammaproteobacteria</taxon>
        <taxon>Enterobacterales</taxon>
        <taxon>Yersiniaceae</taxon>
        <taxon>Yersinia</taxon>
    </lineage>
</organism>
<evidence type="ECO:0000256" key="2">
    <source>
        <dbReference type="SAM" id="Phobius"/>
    </source>
</evidence>
<keyword evidence="2" id="KW-1133">Transmembrane helix</keyword>
<keyword evidence="4" id="KW-1185">Reference proteome</keyword>
<dbReference type="CDD" id="cd22657">
    <property type="entry name" value="ClyA_XaxA-like"/>
    <property type="match status" value="1"/>
</dbReference>
<reference evidence="3 4" key="1">
    <citation type="journal article" date="2015" name="Genome Announc.">
        <title>Thirty-Two Complete Genome Assemblies of Nine Yersinia Species, Including Y. pestis, Y. pseudotuberculosis, and Y. enterocolitica.</title>
        <authorList>
            <person name="Johnson S.L."/>
            <person name="Daligault H.E."/>
            <person name="Davenport K.W."/>
            <person name="Jaissle J."/>
            <person name="Frey K.G."/>
            <person name="Ladner J.T."/>
            <person name="Broomall S.M."/>
            <person name="Bishop-Lilly K.A."/>
            <person name="Bruce D.C."/>
            <person name="Coyne S.R."/>
            <person name="Gibbons H.S."/>
            <person name="Lo C.C."/>
            <person name="Munk A.C."/>
            <person name="Rosenzweig C.N."/>
            <person name="Koroleva G.I."/>
            <person name="Palacios G.F."/>
            <person name="Redden C.L."/>
            <person name="Xu Y."/>
            <person name="Minogue T.D."/>
            <person name="Chain P.S."/>
        </authorList>
    </citation>
    <scope>NUCLEOTIDE SEQUENCE [LARGE SCALE GENOMIC DNA]</scope>
    <source>
        <strain evidence="3 4">Y231</strain>
    </source>
</reference>
<proteinExistence type="predicted"/>
<feature type="coiled-coil region" evidence="1">
    <location>
        <begin position="261"/>
        <end position="338"/>
    </location>
</feature>
<keyword evidence="2" id="KW-0472">Membrane</keyword>
<dbReference type="Proteomes" id="UP000031883">
    <property type="component" value="Chromosome"/>
</dbReference>
<name>A0ABM5SIX7_9GAMM</name>
<dbReference type="EMBL" id="CP009997">
    <property type="protein sequence ID" value="AJJ34365.1"/>
    <property type="molecule type" value="Genomic_DNA"/>
</dbReference>
<sequence>MFTLLLKYKGEFYLPLLVYTPNDLGEDNTMTQTQLAIDNVLASAESTVKINELPEVVLDFITGEQTGVARSGGIFTKEDLINLKLYVRKGLSLPIKQDEVETYLGYKKIDIPGLEPTDIKVLFDEIHNHALNWNDVEQGVLQQSLDLDVAAKNIVSTGDEIINVINQMPITVRVKTLLGDITDKQLENITYESADHEIATALKDILDDMKTDINRHQKTTENIRKKVSNYRITLTGGELSSGNKVNGLEPQVKAKYDLMEKNNMRKSIKELDEKIKEKKQRIEQLKKDYDKFVGLSFTGAAGGIIGIAITGGIFGAKAEKARKEKNALIHEVSELEAKVSHQRTLQSSLETLSLLFSDIGIRMVDAESALNHLDFMWLSVLNQINESQTQFSTINNALRLTSFVNKFQQVITPWKSVADSALQLVHIFDEAINEYKKVYG</sequence>
<evidence type="ECO:0008006" key="5">
    <source>
        <dbReference type="Google" id="ProtNLM"/>
    </source>
</evidence>
<keyword evidence="2" id="KW-0812">Transmembrane</keyword>
<evidence type="ECO:0000313" key="4">
    <source>
        <dbReference type="Proteomes" id="UP000031883"/>
    </source>
</evidence>
<evidence type="ECO:0000313" key="3">
    <source>
        <dbReference type="EMBL" id="AJJ34365.1"/>
    </source>
</evidence>
<dbReference type="SUPFAM" id="SSF58100">
    <property type="entry name" value="Bacterial hemolysins"/>
    <property type="match status" value="1"/>
</dbReference>
<evidence type="ECO:0000256" key="1">
    <source>
        <dbReference type="SAM" id="Coils"/>
    </source>
</evidence>
<protein>
    <recommendedName>
        <fullName evidence="5">XaxA</fullName>
    </recommendedName>
</protein>
<feature type="transmembrane region" description="Helical" evidence="2">
    <location>
        <begin position="292"/>
        <end position="316"/>
    </location>
</feature>
<dbReference type="NCBIfam" id="NF033928">
    <property type="entry name" value="alph_xenorhab_A"/>
    <property type="match status" value="1"/>
</dbReference>
<gene>
    <name evidence="3" type="ORF">CH54_474</name>
</gene>
<accession>A0ABM5SIX7</accession>